<evidence type="ECO:0000256" key="1">
    <source>
        <dbReference type="SAM" id="MobiDB-lite"/>
    </source>
</evidence>
<dbReference type="KEGG" id="tpol:Mal48_02120"/>
<reference evidence="2 3" key="1">
    <citation type="submission" date="2019-02" db="EMBL/GenBank/DDBJ databases">
        <title>Deep-cultivation of Planctomycetes and their phenomic and genomic characterization uncovers novel biology.</title>
        <authorList>
            <person name="Wiegand S."/>
            <person name="Jogler M."/>
            <person name="Boedeker C."/>
            <person name="Pinto D."/>
            <person name="Vollmers J."/>
            <person name="Rivas-Marin E."/>
            <person name="Kohn T."/>
            <person name="Peeters S.H."/>
            <person name="Heuer A."/>
            <person name="Rast P."/>
            <person name="Oberbeckmann S."/>
            <person name="Bunk B."/>
            <person name="Jeske O."/>
            <person name="Meyerdierks A."/>
            <person name="Storesund J.E."/>
            <person name="Kallscheuer N."/>
            <person name="Luecker S."/>
            <person name="Lage O.M."/>
            <person name="Pohl T."/>
            <person name="Merkel B.J."/>
            <person name="Hornburger P."/>
            <person name="Mueller R.-W."/>
            <person name="Bruemmer F."/>
            <person name="Labrenz M."/>
            <person name="Spormann A.M."/>
            <person name="Op den Camp H."/>
            <person name="Overmann J."/>
            <person name="Amann R."/>
            <person name="Jetten M.S.M."/>
            <person name="Mascher T."/>
            <person name="Medema M.H."/>
            <person name="Devos D.P."/>
            <person name="Kaster A.-K."/>
            <person name="Ovreas L."/>
            <person name="Rohde M."/>
            <person name="Galperin M.Y."/>
            <person name="Jogler C."/>
        </authorList>
    </citation>
    <scope>NUCLEOTIDE SEQUENCE [LARGE SCALE GENOMIC DNA]</scope>
    <source>
        <strain evidence="2 3">Mal48</strain>
    </source>
</reference>
<proteinExistence type="predicted"/>
<gene>
    <name evidence="2" type="ORF">Mal48_02120</name>
</gene>
<name>A0A517QH68_9PLAN</name>
<organism evidence="2 3">
    <name type="scientific">Thalassoglobus polymorphus</name>
    <dbReference type="NCBI Taxonomy" id="2527994"/>
    <lineage>
        <taxon>Bacteria</taxon>
        <taxon>Pseudomonadati</taxon>
        <taxon>Planctomycetota</taxon>
        <taxon>Planctomycetia</taxon>
        <taxon>Planctomycetales</taxon>
        <taxon>Planctomycetaceae</taxon>
        <taxon>Thalassoglobus</taxon>
    </lineage>
</organism>
<dbReference type="EMBL" id="CP036267">
    <property type="protein sequence ID" value="QDT30983.1"/>
    <property type="molecule type" value="Genomic_DNA"/>
</dbReference>
<evidence type="ECO:0000313" key="2">
    <source>
        <dbReference type="EMBL" id="QDT30983.1"/>
    </source>
</evidence>
<feature type="region of interest" description="Disordered" evidence="1">
    <location>
        <begin position="1"/>
        <end position="21"/>
    </location>
</feature>
<feature type="compositionally biased region" description="Polar residues" evidence="1">
    <location>
        <begin position="12"/>
        <end position="21"/>
    </location>
</feature>
<dbReference type="OrthoDB" id="294233at2"/>
<accession>A0A517QH68</accession>
<dbReference type="AlphaFoldDB" id="A0A517QH68"/>
<protein>
    <submittedName>
        <fullName evidence="2">Uncharacterized protein</fullName>
    </submittedName>
</protein>
<dbReference type="RefSeq" id="WP_145195244.1">
    <property type="nucleotide sequence ID" value="NZ_CP036267.1"/>
</dbReference>
<keyword evidence="3" id="KW-1185">Reference proteome</keyword>
<dbReference type="Proteomes" id="UP000315724">
    <property type="component" value="Chromosome"/>
</dbReference>
<evidence type="ECO:0000313" key="3">
    <source>
        <dbReference type="Proteomes" id="UP000315724"/>
    </source>
</evidence>
<sequence>MRPKVLSFDPATGQTGSFSTQQERTRLYEAHVSDLDGAEDALYEYDKSLQYGQAHPANAALRVKQFTTRQVLNAQKEGGKGWKFLVNVSYSSSVDEPVKDILSVPASITTSTATVRRIVTTDHEGRPLLNKAGQLIEGVEDEFDLLVFDITKNIPDHLPSWVGTHRKAINADSVSIDGFPCLPKTLQVGSFQVGGRQYHGKQSYRAASIKLVHNEQTWVRTLLNAGTMELRWQEVPGHVYPPKYKAVLRPIVDDAGENISSPQLLSKDGAAYRVDPLTGKVVPFNKQKGLFSDLLKIKTPLEPKEIVTLEYTLKKPRPFNGVLPIR</sequence>